<evidence type="ECO:0000259" key="2">
    <source>
        <dbReference type="Pfam" id="PF05170"/>
    </source>
</evidence>
<keyword evidence="4" id="KW-1185">Reference proteome</keyword>
<dbReference type="AlphaFoldDB" id="A0A1R4B1I7"/>
<reference evidence="3 4" key="1">
    <citation type="submission" date="2017-02" db="EMBL/GenBank/DDBJ databases">
        <authorList>
            <person name="Peterson S.W."/>
        </authorList>
    </citation>
    <scope>NUCLEOTIDE SEQUENCE [LARGE SCALE GENOMIC DNA]</scope>
    <source>
        <strain evidence="3 4">CECT 9027</strain>
    </source>
</reference>
<evidence type="ECO:0000256" key="1">
    <source>
        <dbReference type="SAM" id="MobiDB-lite"/>
    </source>
</evidence>
<sequence>MKKLSILLGTLLAILVSCVIVLVIFVNPNQFKPLIVNQVKDKTGLDLVITGDISWQFFPSIGFQLGQTELKNPQGYSSANMFKVDEVGIDVSLFGLLDHELNIGNVRLEGAEVHLETLKNGQSNLDSFKAPESASSQATKSKSTPSQAKEEPSDTVKTDDSSQPWELSVQGVDIVNGVLDIQDQQTKTFTKLYDLQLSLDNFAVNQWSNVTFGAKGSHNQQTFAVSGTTELNVSNPWQDSTLRDMSIKASYSDKQVQIKQAEVTAESLSLTKENLIKYQVSGKANDMALSADGQASMTIDEALNHISLTQFNVNTQLDGKSVPNAPLKLQLAAKGSYDLGKKQAKLNLDTLDINEMQWQGKVNAKLDEIPKITFSLSSDNVDLDPFLVSPEAQSQAKPKTVPAKTHDQSLIDQKAAEPDLSALSGLDVSGSVKMKQFKAANAKLHNVDINMAIHQGKVLLNHFDADLYDGHVNAKATLDGNDLPATYKASGTIKHVEALPLLKDLTKKQWLAGNMNADFSVQGAGLTPEILKPNLEGSLDMAFKDGSINGVNVAQLIRTTYAKLKGQKVEDDAPQKTDFSSLTAKVKLDQGVANVTSLHLQSPLLRIQGEGSANYLEETMDMLVRTSLVSSLKGQGGKSIDELRDVTIPLNIHGQWAKPKFKLVFDDVLKQKARKEVDRGLEKLDGKIKDERTKKAVNGLIKGLFN</sequence>
<name>A0A1R4B1I7_9VIBR</name>
<dbReference type="Pfam" id="PF05170">
    <property type="entry name" value="AsmA"/>
    <property type="match status" value="1"/>
</dbReference>
<dbReference type="EMBL" id="FUFT01000002">
    <property type="protein sequence ID" value="SJL82771.1"/>
    <property type="molecule type" value="Genomic_DNA"/>
</dbReference>
<feature type="compositionally biased region" description="Basic and acidic residues" evidence="1">
    <location>
        <begin position="148"/>
        <end position="160"/>
    </location>
</feature>
<dbReference type="PROSITE" id="PS51257">
    <property type="entry name" value="PROKAR_LIPOPROTEIN"/>
    <property type="match status" value="1"/>
</dbReference>
<dbReference type="GO" id="GO:0090313">
    <property type="term" value="P:regulation of protein targeting to membrane"/>
    <property type="evidence" value="ECO:0007669"/>
    <property type="project" value="TreeGrafter"/>
</dbReference>
<feature type="domain" description="AsmA" evidence="2">
    <location>
        <begin position="2"/>
        <end position="596"/>
    </location>
</feature>
<dbReference type="Proteomes" id="UP000189475">
    <property type="component" value="Unassembled WGS sequence"/>
</dbReference>
<evidence type="ECO:0000313" key="3">
    <source>
        <dbReference type="EMBL" id="SJL82771.1"/>
    </source>
</evidence>
<dbReference type="PANTHER" id="PTHR30441:SF4">
    <property type="entry name" value="PROTEIN ASMA"/>
    <property type="match status" value="1"/>
</dbReference>
<protein>
    <submittedName>
        <fullName evidence="3">Putative assembly protein</fullName>
    </submittedName>
</protein>
<dbReference type="OrthoDB" id="9766390at2"/>
<gene>
    <name evidence="3" type="ORF">VPAL9027_00711</name>
</gene>
<organism evidence="3 4">
    <name type="scientific">Vibrio palustris</name>
    <dbReference type="NCBI Taxonomy" id="1918946"/>
    <lineage>
        <taxon>Bacteria</taxon>
        <taxon>Pseudomonadati</taxon>
        <taxon>Pseudomonadota</taxon>
        <taxon>Gammaproteobacteria</taxon>
        <taxon>Vibrionales</taxon>
        <taxon>Vibrionaceae</taxon>
        <taxon>Vibrio</taxon>
    </lineage>
</organism>
<accession>A0A1R4B1I7</accession>
<dbReference type="STRING" id="1918946.VPAL9027_00711"/>
<dbReference type="RefSeq" id="WP_077312366.1">
    <property type="nucleotide sequence ID" value="NZ_AP024887.1"/>
</dbReference>
<dbReference type="PANTHER" id="PTHR30441">
    <property type="entry name" value="DUF748 DOMAIN-CONTAINING PROTEIN"/>
    <property type="match status" value="1"/>
</dbReference>
<proteinExistence type="predicted"/>
<dbReference type="InterPro" id="IPR007844">
    <property type="entry name" value="AsmA"/>
</dbReference>
<feature type="compositionally biased region" description="Low complexity" evidence="1">
    <location>
        <begin position="133"/>
        <end position="147"/>
    </location>
</feature>
<dbReference type="InterPro" id="IPR052894">
    <property type="entry name" value="AsmA-related"/>
</dbReference>
<dbReference type="GO" id="GO:0005886">
    <property type="term" value="C:plasma membrane"/>
    <property type="evidence" value="ECO:0007669"/>
    <property type="project" value="TreeGrafter"/>
</dbReference>
<evidence type="ECO:0000313" key="4">
    <source>
        <dbReference type="Proteomes" id="UP000189475"/>
    </source>
</evidence>
<feature type="region of interest" description="Disordered" evidence="1">
    <location>
        <begin position="124"/>
        <end position="163"/>
    </location>
</feature>